<evidence type="ECO:0000256" key="4">
    <source>
        <dbReference type="ARBA" id="ARBA00023139"/>
    </source>
</evidence>
<protein>
    <submittedName>
        <fullName evidence="7">Extracellular solute-binding protein</fullName>
    </submittedName>
</protein>
<keyword evidence="4" id="KW-0564">Palmitate</keyword>
<keyword evidence="2 6" id="KW-0732">Signal</keyword>
<feature type="chain" id="PRO_5045242897" evidence="6">
    <location>
        <begin position="25"/>
        <end position="434"/>
    </location>
</feature>
<evidence type="ECO:0000313" key="7">
    <source>
        <dbReference type="EMBL" id="MBC8573033.1"/>
    </source>
</evidence>
<evidence type="ECO:0000256" key="1">
    <source>
        <dbReference type="ARBA" id="ARBA00022475"/>
    </source>
</evidence>
<proteinExistence type="predicted"/>
<reference evidence="7 8" key="1">
    <citation type="submission" date="2020-08" db="EMBL/GenBank/DDBJ databases">
        <title>Genome public.</title>
        <authorList>
            <person name="Liu C."/>
            <person name="Sun Q."/>
        </authorList>
    </citation>
    <scope>NUCLEOTIDE SEQUENCE [LARGE SCALE GENOMIC DNA]</scope>
    <source>
        <strain evidence="7 8">NSJ-46</strain>
    </source>
</reference>
<dbReference type="InterPro" id="IPR050490">
    <property type="entry name" value="Bact_solute-bd_prot1"/>
</dbReference>
<organism evidence="7 8">
    <name type="scientific">Jingyaoa shaoxingensis</name>
    <dbReference type="NCBI Taxonomy" id="2763671"/>
    <lineage>
        <taxon>Bacteria</taxon>
        <taxon>Bacillati</taxon>
        <taxon>Bacillota</taxon>
        <taxon>Clostridia</taxon>
        <taxon>Lachnospirales</taxon>
        <taxon>Lachnospiraceae</taxon>
        <taxon>Jingyaoa</taxon>
    </lineage>
</organism>
<evidence type="ECO:0000256" key="5">
    <source>
        <dbReference type="ARBA" id="ARBA00023288"/>
    </source>
</evidence>
<accession>A0ABR7N9F5</accession>
<feature type="signal peptide" evidence="6">
    <location>
        <begin position="1"/>
        <end position="24"/>
    </location>
</feature>
<comment type="caution">
    <text evidence="7">The sequence shown here is derived from an EMBL/GenBank/DDBJ whole genome shotgun (WGS) entry which is preliminary data.</text>
</comment>
<keyword evidence="3" id="KW-0472">Membrane</keyword>
<dbReference type="Proteomes" id="UP000657421">
    <property type="component" value="Unassembled WGS sequence"/>
</dbReference>
<evidence type="ECO:0000256" key="6">
    <source>
        <dbReference type="SAM" id="SignalP"/>
    </source>
</evidence>
<evidence type="ECO:0000256" key="3">
    <source>
        <dbReference type="ARBA" id="ARBA00023136"/>
    </source>
</evidence>
<dbReference type="SUPFAM" id="SSF53850">
    <property type="entry name" value="Periplasmic binding protein-like II"/>
    <property type="match status" value="1"/>
</dbReference>
<keyword evidence="8" id="KW-1185">Reference proteome</keyword>
<dbReference type="PANTHER" id="PTHR43649:SF33">
    <property type="entry name" value="POLYGALACTURONAN_RHAMNOGALACTURONAN-BINDING PROTEIN YTCQ"/>
    <property type="match status" value="1"/>
</dbReference>
<evidence type="ECO:0000313" key="8">
    <source>
        <dbReference type="Proteomes" id="UP000657421"/>
    </source>
</evidence>
<evidence type="ECO:0000256" key="2">
    <source>
        <dbReference type="ARBA" id="ARBA00022729"/>
    </source>
</evidence>
<dbReference type="PANTHER" id="PTHR43649">
    <property type="entry name" value="ARABINOSE-BINDING PROTEIN-RELATED"/>
    <property type="match status" value="1"/>
</dbReference>
<keyword evidence="5" id="KW-0449">Lipoprotein</keyword>
<dbReference type="EMBL" id="JACRSZ010000007">
    <property type="protein sequence ID" value="MBC8573033.1"/>
    <property type="molecule type" value="Genomic_DNA"/>
</dbReference>
<dbReference type="InterPro" id="IPR006059">
    <property type="entry name" value="SBP"/>
</dbReference>
<sequence length="434" mass="47347">MKKSLIALGMTGTMILAGTSMVMAEDKPYDGTNLVFWMQAYGSDPSIQRAALDKVTADFQEQTGISVEYNIVDWGSASQKLTLACTGGEAPDVADIFFTKSLATMSSDEYGLMELNDLVEEMGGEDTWITAGKDEACVDGDWYGIPWRADTRVLLYNTEDFENAGITEAPTTWDELVEDAQKLTVTDEDGNITHAGLAWYSDMGRYDQTWFSMLAQCGGTLMNDEFTEFTLDTEQSKQALAFLSDCINTYNICSNSLDASYDAVTEFMSGNVSMVFGVTGETKNNILQNAPQMEGKFASAPLPTATGAENEKNGISFSAPIGIFKTTENADAAKEWVKYFCSEDVQLYMSQELGLLNSNCAVMENSYFTEDDWLKAFSTTIANSQSGDMPLTTWSQIDAWPDGPIPSMCANVVNGTDADTAIAECLSQIEAIGF</sequence>
<dbReference type="Gene3D" id="3.40.190.10">
    <property type="entry name" value="Periplasmic binding protein-like II"/>
    <property type="match status" value="2"/>
</dbReference>
<dbReference type="Pfam" id="PF01547">
    <property type="entry name" value="SBP_bac_1"/>
    <property type="match status" value="1"/>
</dbReference>
<keyword evidence="1" id="KW-1003">Cell membrane</keyword>
<dbReference type="RefSeq" id="WP_249308062.1">
    <property type="nucleotide sequence ID" value="NZ_JACRSZ010000007.1"/>
</dbReference>
<name>A0ABR7N9F5_9FIRM</name>
<gene>
    <name evidence="7" type="ORF">H8716_08055</name>
</gene>